<organismHost>
    <name type="scientific">Synechococcus</name>
    <dbReference type="NCBI Taxonomy" id="1129"/>
</organismHost>
<keyword evidence="2" id="KW-1185">Reference proteome</keyword>
<reference evidence="1 2" key="1">
    <citation type="journal article" date="2004" name="Proc. Natl. Acad. Sci. U.S.A.">
        <title>Genetic organization of the psbAD region in phages infecting marine Synechococcus strains.</title>
        <authorList>
            <person name="Millard A."/>
            <person name="Clokie M.R."/>
            <person name="Shub D.A."/>
            <person name="Mann N.H."/>
        </authorList>
    </citation>
    <scope>NUCLEOTIDE SEQUENCE [LARGE SCALE GENOMIC DNA]</scope>
</reference>
<accession>Q5GQP0</accession>
<reference evidence="1 2" key="2">
    <citation type="journal article" date="2005" name="J. Bacteriol.">
        <title>The genome of S-PM2, a 'photosynthetic' T4-type bacteriophage that infects marine Synechococcus strains.</title>
        <authorList>
            <person name="Mann N.H."/>
            <person name="Clokie M.R."/>
            <person name="Millard A."/>
            <person name="Cook A."/>
            <person name="Wilson W.H."/>
            <person name="Wheatley P.J."/>
            <person name="Letarov A."/>
            <person name="Krisch H.M."/>
        </authorList>
    </citation>
    <scope>NUCLEOTIDE SEQUENCE</scope>
</reference>
<dbReference type="KEGG" id="vg:3260371"/>
<evidence type="ECO:0000313" key="1">
    <source>
        <dbReference type="EMBL" id="CAF34112.1"/>
    </source>
</evidence>
<evidence type="ECO:0000313" key="2">
    <source>
        <dbReference type="Proteomes" id="UP000000994"/>
    </source>
</evidence>
<dbReference type="RefSeq" id="YP_195082.1">
    <property type="nucleotide sequence ID" value="NC_006820.1"/>
</dbReference>
<name>Q5GQP0_BPSYP</name>
<proteinExistence type="predicted"/>
<dbReference type="GeneID" id="3260371"/>
<protein>
    <submittedName>
        <fullName evidence="1">Hypothetical-Protein belonging to T4-LIKE GC: 793</fullName>
    </submittedName>
</protein>
<sequence>MTERNFKRELSHSVYYDMENGNDTETIDYDSLIYIITELCDRIEQLEKVNKENLSLLNLVEKNND</sequence>
<dbReference type="Proteomes" id="UP000000994">
    <property type="component" value="Segment"/>
</dbReference>
<gene>
    <name evidence="1" type="ORF">S-PM2p048</name>
</gene>
<organism evidence="1 2">
    <name type="scientific">Synechococcus phage S-PM2</name>
    <dbReference type="NCBI Taxonomy" id="238854"/>
    <lineage>
        <taxon>Viruses</taxon>
        <taxon>Duplodnaviria</taxon>
        <taxon>Heunggongvirae</taxon>
        <taxon>Uroviricota</taxon>
        <taxon>Caudoviricetes</taxon>
        <taxon>Pantevenvirales</taxon>
        <taxon>Kyanoviridae</taxon>
        <taxon>Nodensvirus</taxon>
        <taxon>Nodensvirus spm2</taxon>
    </lineage>
</organism>
<dbReference type="EMBL" id="AJ630128">
    <property type="protein sequence ID" value="CAF34112.1"/>
    <property type="molecule type" value="Genomic_DNA"/>
</dbReference>